<dbReference type="Proteomes" id="UP000238362">
    <property type="component" value="Unassembled WGS sequence"/>
</dbReference>
<dbReference type="GO" id="GO:0046872">
    <property type="term" value="F:metal ion binding"/>
    <property type="evidence" value="ECO:0007669"/>
    <property type="project" value="InterPro"/>
</dbReference>
<evidence type="ECO:0000256" key="1">
    <source>
        <dbReference type="SAM" id="MobiDB-lite"/>
    </source>
</evidence>
<feature type="domain" description="Mycothiol-dependent maleylpyruvate isomerase metal-binding" evidence="2">
    <location>
        <begin position="11"/>
        <end position="131"/>
    </location>
</feature>
<dbReference type="EMBL" id="PVNH01000002">
    <property type="protein sequence ID" value="PRX50506.1"/>
    <property type="molecule type" value="Genomic_DNA"/>
</dbReference>
<comment type="caution">
    <text evidence="3">The sequence shown here is derived from an EMBL/GenBank/DDBJ whole genome shotgun (WGS) entry which is preliminary data.</text>
</comment>
<gene>
    <name evidence="3" type="ORF">B0I33_102628</name>
</gene>
<dbReference type="NCBIfam" id="TIGR03083">
    <property type="entry name" value="maleylpyruvate isomerase family mycothiol-dependent enzyme"/>
    <property type="match status" value="1"/>
</dbReference>
<feature type="region of interest" description="Disordered" evidence="1">
    <location>
        <begin position="172"/>
        <end position="194"/>
    </location>
</feature>
<reference evidence="3 4" key="1">
    <citation type="submission" date="2018-03" db="EMBL/GenBank/DDBJ databases">
        <title>Genomic Encyclopedia of Type Strains, Phase III (KMG-III): the genomes of soil and plant-associated and newly described type strains.</title>
        <authorList>
            <person name="Whitman W."/>
        </authorList>
    </citation>
    <scope>NUCLEOTIDE SEQUENCE [LARGE SCALE GENOMIC DNA]</scope>
    <source>
        <strain evidence="3 4">CGMCC 4.7125</strain>
    </source>
</reference>
<dbReference type="Pfam" id="PF11716">
    <property type="entry name" value="MDMPI_N"/>
    <property type="match status" value="1"/>
</dbReference>
<proteinExistence type="predicted"/>
<dbReference type="InterPro" id="IPR017520">
    <property type="entry name" value="CHP03086"/>
</dbReference>
<sequence>MSEWEVPIKLAAGEFRGVVLGVRPEQLAEPTPCAGYDVRGLLNHVLYWAPRLTAAARREPPPPSDGGEVAADLVTGDWQGRLGTLTDELVAALAAPGATEGTTTMGGGELPAAMVAAMELCELVIHGWDLARATGQPFDCAPEAVAAAEEAMRGMAEQGRAMGVFGPEVPVRPEAGPLERTLALSGRDPSWRPS</sequence>
<dbReference type="InterPro" id="IPR024344">
    <property type="entry name" value="MDMPI_metal-binding"/>
</dbReference>
<keyword evidence="4" id="KW-1185">Reference proteome</keyword>
<evidence type="ECO:0000313" key="4">
    <source>
        <dbReference type="Proteomes" id="UP000238362"/>
    </source>
</evidence>
<dbReference type="RefSeq" id="WP_106177583.1">
    <property type="nucleotide sequence ID" value="NZ_PVNH01000002.1"/>
</dbReference>
<dbReference type="Gene3D" id="1.20.120.450">
    <property type="entry name" value="dinb family like domain"/>
    <property type="match status" value="1"/>
</dbReference>
<dbReference type="NCBIfam" id="TIGR03086">
    <property type="entry name" value="TIGR03086 family metal-binding protein"/>
    <property type="match status" value="1"/>
</dbReference>
<dbReference type="InterPro" id="IPR034660">
    <property type="entry name" value="DinB/YfiT-like"/>
</dbReference>
<dbReference type="SUPFAM" id="SSF109854">
    <property type="entry name" value="DinB/YfiT-like putative metalloenzymes"/>
    <property type="match status" value="1"/>
</dbReference>
<protein>
    <submittedName>
        <fullName evidence="3">Uncharacterized protein (TIGR03086 family)</fullName>
    </submittedName>
</protein>
<evidence type="ECO:0000313" key="3">
    <source>
        <dbReference type="EMBL" id="PRX50506.1"/>
    </source>
</evidence>
<dbReference type="InterPro" id="IPR017517">
    <property type="entry name" value="Maleyloyr_isom"/>
</dbReference>
<accession>A0A2T0M1M5</accession>
<dbReference type="OrthoDB" id="5185819at2"/>
<evidence type="ECO:0000259" key="2">
    <source>
        <dbReference type="Pfam" id="PF11716"/>
    </source>
</evidence>
<organism evidence="3 4">
    <name type="scientific">Prauserella shujinwangii</name>
    <dbReference type="NCBI Taxonomy" id="1453103"/>
    <lineage>
        <taxon>Bacteria</taxon>
        <taxon>Bacillati</taxon>
        <taxon>Actinomycetota</taxon>
        <taxon>Actinomycetes</taxon>
        <taxon>Pseudonocardiales</taxon>
        <taxon>Pseudonocardiaceae</taxon>
        <taxon>Prauserella</taxon>
    </lineage>
</organism>
<dbReference type="AlphaFoldDB" id="A0A2T0M1M5"/>
<name>A0A2T0M1M5_9PSEU</name>